<accession>A0A3N4LZJ3</accession>
<sequence length="121" mass="13515">MDIVSLAFSVLFLFYSISDFSTMGVKRGFFILFLIQNLGNIPKFSFLVRKRGGSISIRLSPPGFLFFNLVLSIVYWQLCILTVGEAERRSEMVSIAAVFLQQDTKAHNGVLEGGLTAAWLD</sequence>
<reference evidence="2 3" key="1">
    <citation type="journal article" date="2018" name="Nat. Ecol. Evol.">
        <title>Pezizomycetes genomes reveal the molecular basis of ectomycorrhizal truffle lifestyle.</title>
        <authorList>
            <person name="Murat C."/>
            <person name="Payen T."/>
            <person name="Noel B."/>
            <person name="Kuo A."/>
            <person name="Morin E."/>
            <person name="Chen J."/>
            <person name="Kohler A."/>
            <person name="Krizsan K."/>
            <person name="Balestrini R."/>
            <person name="Da Silva C."/>
            <person name="Montanini B."/>
            <person name="Hainaut M."/>
            <person name="Levati E."/>
            <person name="Barry K.W."/>
            <person name="Belfiori B."/>
            <person name="Cichocki N."/>
            <person name="Clum A."/>
            <person name="Dockter R.B."/>
            <person name="Fauchery L."/>
            <person name="Guy J."/>
            <person name="Iotti M."/>
            <person name="Le Tacon F."/>
            <person name="Lindquist E.A."/>
            <person name="Lipzen A."/>
            <person name="Malagnac F."/>
            <person name="Mello A."/>
            <person name="Molinier V."/>
            <person name="Miyauchi S."/>
            <person name="Poulain J."/>
            <person name="Riccioni C."/>
            <person name="Rubini A."/>
            <person name="Sitrit Y."/>
            <person name="Splivallo R."/>
            <person name="Traeger S."/>
            <person name="Wang M."/>
            <person name="Zifcakova L."/>
            <person name="Wipf D."/>
            <person name="Zambonelli A."/>
            <person name="Paolocci F."/>
            <person name="Nowrousian M."/>
            <person name="Ottonello S."/>
            <person name="Baldrian P."/>
            <person name="Spatafora J.W."/>
            <person name="Henrissat B."/>
            <person name="Nagy L.G."/>
            <person name="Aury J.M."/>
            <person name="Wincker P."/>
            <person name="Grigoriev I.V."/>
            <person name="Bonfante P."/>
            <person name="Martin F.M."/>
        </authorList>
    </citation>
    <scope>NUCLEOTIDE SEQUENCE [LARGE SCALE GENOMIC DNA]</scope>
    <source>
        <strain evidence="2 3">ATCC MYA-4762</strain>
    </source>
</reference>
<evidence type="ECO:0000313" key="3">
    <source>
        <dbReference type="Proteomes" id="UP000267821"/>
    </source>
</evidence>
<keyword evidence="1" id="KW-1133">Transmembrane helix</keyword>
<dbReference type="InParanoid" id="A0A3N4LZJ3"/>
<keyword evidence="1" id="KW-0812">Transmembrane</keyword>
<organism evidence="2 3">
    <name type="scientific">Terfezia boudieri ATCC MYA-4762</name>
    <dbReference type="NCBI Taxonomy" id="1051890"/>
    <lineage>
        <taxon>Eukaryota</taxon>
        <taxon>Fungi</taxon>
        <taxon>Dikarya</taxon>
        <taxon>Ascomycota</taxon>
        <taxon>Pezizomycotina</taxon>
        <taxon>Pezizomycetes</taxon>
        <taxon>Pezizales</taxon>
        <taxon>Pezizaceae</taxon>
        <taxon>Terfezia</taxon>
    </lineage>
</organism>
<protein>
    <submittedName>
        <fullName evidence="2">Uncharacterized protein</fullName>
    </submittedName>
</protein>
<proteinExistence type="predicted"/>
<dbReference type="Proteomes" id="UP000267821">
    <property type="component" value="Unassembled WGS sequence"/>
</dbReference>
<keyword evidence="1" id="KW-0472">Membrane</keyword>
<evidence type="ECO:0000256" key="1">
    <source>
        <dbReference type="SAM" id="Phobius"/>
    </source>
</evidence>
<keyword evidence="3" id="KW-1185">Reference proteome</keyword>
<dbReference type="EMBL" id="ML121529">
    <property type="protein sequence ID" value="RPB28344.1"/>
    <property type="molecule type" value="Genomic_DNA"/>
</dbReference>
<gene>
    <name evidence="2" type="ORF">L211DRAFT_378292</name>
</gene>
<feature type="transmembrane region" description="Helical" evidence="1">
    <location>
        <begin position="59"/>
        <end position="78"/>
    </location>
</feature>
<name>A0A3N4LZJ3_9PEZI</name>
<dbReference type="AlphaFoldDB" id="A0A3N4LZJ3"/>
<evidence type="ECO:0000313" key="2">
    <source>
        <dbReference type="EMBL" id="RPB28344.1"/>
    </source>
</evidence>